<comment type="caution">
    <text evidence="2">The sequence shown here is derived from an EMBL/GenBank/DDBJ whole genome shotgun (WGS) entry which is preliminary data.</text>
</comment>
<dbReference type="EMBL" id="JAUSVX010000007">
    <property type="protein sequence ID" value="MDQ0470910.1"/>
    <property type="molecule type" value="Genomic_DNA"/>
</dbReference>
<feature type="chain" id="PRO_5045290989" evidence="1">
    <location>
        <begin position="21"/>
        <end position="99"/>
    </location>
</feature>
<dbReference type="Proteomes" id="UP001242480">
    <property type="component" value="Unassembled WGS sequence"/>
</dbReference>
<accession>A0ABU0JBD7</accession>
<dbReference type="RefSeq" id="WP_307275246.1">
    <property type="nucleotide sequence ID" value="NZ_JAUSVX010000007.1"/>
</dbReference>
<reference evidence="2 3" key="1">
    <citation type="submission" date="2023-07" db="EMBL/GenBank/DDBJ databases">
        <title>Genomic Encyclopedia of Type Strains, Phase IV (KMG-IV): sequencing the most valuable type-strain genomes for metagenomic binning, comparative biology and taxonomic classification.</title>
        <authorList>
            <person name="Goeker M."/>
        </authorList>
    </citation>
    <scope>NUCLEOTIDE SEQUENCE [LARGE SCALE GENOMIC DNA]</scope>
    <source>
        <strain evidence="2 3">DSM 19619</strain>
    </source>
</reference>
<feature type="signal peptide" evidence="1">
    <location>
        <begin position="1"/>
        <end position="20"/>
    </location>
</feature>
<name>A0ABU0JBD7_9HYPH</name>
<protein>
    <submittedName>
        <fullName evidence="2">Uncharacterized protein</fullName>
    </submittedName>
</protein>
<evidence type="ECO:0000313" key="2">
    <source>
        <dbReference type="EMBL" id="MDQ0470910.1"/>
    </source>
</evidence>
<proteinExistence type="predicted"/>
<evidence type="ECO:0000313" key="3">
    <source>
        <dbReference type="Proteomes" id="UP001242480"/>
    </source>
</evidence>
<gene>
    <name evidence="2" type="ORF">QO011_003929</name>
</gene>
<organism evidence="2 3">
    <name type="scientific">Labrys wisconsinensis</name>
    <dbReference type="NCBI Taxonomy" id="425677"/>
    <lineage>
        <taxon>Bacteria</taxon>
        <taxon>Pseudomonadati</taxon>
        <taxon>Pseudomonadota</taxon>
        <taxon>Alphaproteobacteria</taxon>
        <taxon>Hyphomicrobiales</taxon>
        <taxon>Xanthobacteraceae</taxon>
        <taxon>Labrys</taxon>
    </lineage>
</organism>
<keyword evidence="1" id="KW-0732">Signal</keyword>
<keyword evidence="3" id="KW-1185">Reference proteome</keyword>
<evidence type="ECO:0000256" key="1">
    <source>
        <dbReference type="SAM" id="SignalP"/>
    </source>
</evidence>
<sequence length="99" mass="9984">MTPRLLAAALALILATPALAQNAASFVVANDDGYGVDTCLESGTACGQPIANSWCVANGYDHAIGFRPQTAADVTGSIATPTQVAAVADPHAVVITCEK</sequence>